<evidence type="ECO:0000313" key="2">
    <source>
        <dbReference type="EMBL" id="SFK45085.1"/>
    </source>
</evidence>
<organism evidence="2 3">
    <name type="scientific">Methylocapsa palsarum</name>
    <dbReference type="NCBI Taxonomy" id="1612308"/>
    <lineage>
        <taxon>Bacteria</taxon>
        <taxon>Pseudomonadati</taxon>
        <taxon>Pseudomonadota</taxon>
        <taxon>Alphaproteobacteria</taxon>
        <taxon>Hyphomicrobiales</taxon>
        <taxon>Beijerinckiaceae</taxon>
        <taxon>Methylocapsa</taxon>
    </lineage>
</organism>
<dbReference type="AlphaFoldDB" id="A0A1I3ZM25"/>
<dbReference type="EMBL" id="FOSN01000008">
    <property type="protein sequence ID" value="SFK45085.1"/>
    <property type="molecule type" value="Genomic_DNA"/>
</dbReference>
<reference evidence="2 3" key="1">
    <citation type="submission" date="2016-10" db="EMBL/GenBank/DDBJ databases">
        <authorList>
            <person name="de Groot N.N."/>
        </authorList>
    </citation>
    <scope>NUCLEOTIDE SEQUENCE [LARGE SCALE GENOMIC DNA]</scope>
    <source>
        <strain evidence="2 3">NE2</strain>
    </source>
</reference>
<proteinExistence type="predicted"/>
<protein>
    <recommendedName>
        <fullName evidence="4">Cysteine rich repeat-containing protein</fullName>
    </recommendedName>
</protein>
<feature type="signal peptide" evidence="1">
    <location>
        <begin position="1"/>
        <end position="24"/>
    </location>
</feature>
<dbReference type="STRING" id="1612308.SAMN05444581_10845"/>
<sequence>MRNRRMMAAAAALVVMATAAPLRAQGLSFAVEKADCQGDAMRLCGPYIPDQDKIHACLVAYKDYLSPACRSIVAPKKR</sequence>
<keyword evidence="1" id="KW-0732">Signal</keyword>
<dbReference type="OrthoDB" id="7998990at2"/>
<name>A0A1I3ZM25_9HYPH</name>
<accession>A0A1I3ZM25</accession>
<keyword evidence="3" id="KW-1185">Reference proteome</keyword>
<dbReference type="Proteomes" id="UP000198755">
    <property type="component" value="Unassembled WGS sequence"/>
</dbReference>
<feature type="chain" id="PRO_5011447446" description="Cysteine rich repeat-containing protein" evidence="1">
    <location>
        <begin position="25"/>
        <end position="78"/>
    </location>
</feature>
<evidence type="ECO:0000313" key="3">
    <source>
        <dbReference type="Proteomes" id="UP000198755"/>
    </source>
</evidence>
<gene>
    <name evidence="2" type="ORF">SAMN05444581_10845</name>
</gene>
<dbReference type="RefSeq" id="WP_091681931.1">
    <property type="nucleotide sequence ID" value="NZ_FOSN01000008.1"/>
</dbReference>
<evidence type="ECO:0008006" key="4">
    <source>
        <dbReference type="Google" id="ProtNLM"/>
    </source>
</evidence>
<evidence type="ECO:0000256" key="1">
    <source>
        <dbReference type="SAM" id="SignalP"/>
    </source>
</evidence>